<keyword evidence="3" id="KW-0238">DNA-binding</keyword>
<dbReference type="InterPro" id="IPR005119">
    <property type="entry name" value="LysR_subst-bd"/>
</dbReference>
<reference evidence="6 7" key="1">
    <citation type="submission" date="2015-09" db="EMBL/GenBank/DDBJ databases">
        <authorList>
            <consortium name="Swine Surveillance"/>
        </authorList>
    </citation>
    <scope>NUCLEOTIDE SEQUENCE [LARGE SCALE GENOMIC DNA]</scope>
    <source>
        <strain evidence="6 7">CECT 5294</strain>
    </source>
</reference>
<evidence type="ECO:0000313" key="7">
    <source>
        <dbReference type="Proteomes" id="UP000051298"/>
    </source>
</evidence>
<gene>
    <name evidence="6" type="primary">cysL_1</name>
    <name evidence="6" type="ORF">THS5294_00663</name>
</gene>
<evidence type="ECO:0000256" key="2">
    <source>
        <dbReference type="ARBA" id="ARBA00023015"/>
    </source>
</evidence>
<dbReference type="EMBL" id="CYRX01000010">
    <property type="protein sequence ID" value="CUH59378.1"/>
    <property type="molecule type" value="Genomic_DNA"/>
</dbReference>
<evidence type="ECO:0000313" key="6">
    <source>
        <dbReference type="EMBL" id="CUH59378.1"/>
    </source>
</evidence>
<dbReference type="PANTHER" id="PTHR30126">
    <property type="entry name" value="HTH-TYPE TRANSCRIPTIONAL REGULATOR"/>
    <property type="match status" value="1"/>
</dbReference>
<evidence type="ECO:0000259" key="5">
    <source>
        <dbReference type="PROSITE" id="PS50931"/>
    </source>
</evidence>
<dbReference type="Gene3D" id="1.10.10.10">
    <property type="entry name" value="Winged helix-like DNA-binding domain superfamily/Winged helix DNA-binding domain"/>
    <property type="match status" value="1"/>
</dbReference>
<dbReference type="InterPro" id="IPR000847">
    <property type="entry name" value="LysR_HTH_N"/>
</dbReference>
<dbReference type="PANTHER" id="PTHR30126:SF98">
    <property type="entry name" value="HTH-TYPE TRANSCRIPTIONAL ACTIVATOR BAUR"/>
    <property type="match status" value="1"/>
</dbReference>
<sequence length="321" mass="35795">MDSLGHLRQLVALADTGNFRKAGQKLGISHSAVSQTIKRLEAEHGTELFDRTRHDGSRNETVPTALGERIIAAARIAINEMEAAARDVQMLRDLEAGQLLIGTDPTVSESLLAPAMARLITSHPDWRFKVIICNRNEWERYLEERQIDIYIGLRPDRESDALRYRALELVPPVVLCSADHPLVGQGPIGIETLTTYSVIGGDVPDWFLWGIMEAYPETFPDISTLRDTFLTSQGLGLLRQLLLLTNAVATLPEFIVRKEIDTGQVCKLDIIDWPYNRRTIPGVAAWLNQRPLPPAAHQLLSHIQTVLRYGVNEFRAGAGLP</sequence>
<dbReference type="Gene3D" id="3.40.190.10">
    <property type="entry name" value="Periplasmic binding protein-like II"/>
    <property type="match status" value="2"/>
</dbReference>
<comment type="similarity">
    <text evidence="1">Belongs to the LysR transcriptional regulatory family.</text>
</comment>
<dbReference type="SUPFAM" id="SSF46785">
    <property type="entry name" value="Winged helix' DNA-binding domain"/>
    <property type="match status" value="1"/>
</dbReference>
<keyword evidence="2" id="KW-0805">Transcription regulation</keyword>
<dbReference type="SUPFAM" id="SSF53850">
    <property type="entry name" value="Periplasmic binding protein-like II"/>
    <property type="match status" value="1"/>
</dbReference>
<dbReference type="Pfam" id="PF03466">
    <property type="entry name" value="LysR_substrate"/>
    <property type="match status" value="1"/>
</dbReference>
<dbReference type="RefSeq" id="WP_058122600.1">
    <property type="nucleotide sequence ID" value="NZ_CYRX01000010.1"/>
</dbReference>
<dbReference type="Pfam" id="PF00126">
    <property type="entry name" value="HTH_1"/>
    <property type="match status" value="1"/>
</dbReference>
<dbReference type="GO" id="GO:0003700">
    <property type="term" value="F:DNA-binding transcription factor activity"/>
    <property type="evidence" value="ECO:0007669"/>
    <property type="project" value="InterPro"/>
</dbReference>
<dbReference type="InterPro" id="IPR036390">
    <property type="entry name" value="WH_DNA-bd_sf"/>
</dbReference>
<name>A0A0N7LT08_9RHOB</name>
<organism evidence="6 7">
    <name type="scientific">Thalassobacter stenotrophicus</name>
    <dbReference type="NCBI Taxonomy" id="266809"/>
    <lineage>
        <taxon>Bacteria</taxon>
        <taxon>Pseudomonadati</taxon>
        <taxon>Pseudomonadota</taxon>
        <taxon>Alphaproteobacteria</taxon>
        <taxon>Rhodobacterales</taxon>
        <taxon>Roseobacteraceae</taxon>
        <taxon>Thalassobacter</taxon>
    </lineage>
</organism>
<dbReference type="PRINTS" id="PR00039">
    <property type="entry name" value="HTHLYSR"/>
</dbReference>
<dbReference type="PROSITE" id="PS50931">
    <property type="entry name" value="HTH_LYSR"/>
    <property type="match status" value="1"/>
</dbReference>
<protein>
    <submittedName>
        <fullName evidence="6">CysJI operon transcriptional activator</fullName>
    </submittedName>
</protein>
<evidence type="ECO:0000256" key="1">
    <source>
        <dbReference type="ARBA" id="ARBA00009437"/>
    </source>
</evidence>
<keyword evidence="4" id="KW-0804">Transcription</keyword>
<accession>A0A0N7LT08</accession>
<evidence type="ECO:0000256" key="4">
    <source>
        <dbReference type="ARBA" id="ARBA00023163"/>
    </source>
</evidence>
<proteinExistence type="inferred from homology"/>
<evidence type="ECO:0000256" key="3">
    <source>
        <dbReference type="ARBA" id="ARBA00023125"/>
    </source>
</evidence>
<dbReference type="Proteomes" id="UP000051298">
    <property type="component" value="Unassembled WGS sequence"/>
</dbReference>
<dbReference type="GO" id="GO:0000976">
    <property type="term" value="F:transcription cis-regulatory region binding"/>
    <property type="evidence" value="ECO:0007669"/>
    <property type="project" value="TreeGrafter"/>
</dbReference>
<dbReference type="AlphaFoldDB" id="A0A0N7LT08"/>
<feature type="domain" description="HTH lysR-type" evidence="5">
    <location>
        <begin position="1"/>
        <end position="59"/>
    </location>
</feature>
<dbReference type="InterPro" id="IPR036388">
    <property type="entry name" value="WH-like_DNA-bd_sf"/>
</dbReference>